<proteinExistence type="predicted"/>
<protein>
    <submittedName>
        <fullName evidence="2">Uncharacterized protein</fullName>
    </submittedName>
</protein>
<keyword evidence="1" id="KW-0812">Transmembrane</keyword>
<keyword evidence="3" id="KW-1185">Reference proteome</keyword>
<keyword evidence="1" id="KW-0472">Membrane</keyword>
<evidence type="ECO:0000256" key="1">
    <source>
        <dbReference type="SAM" id="Phobius"/>
    </source>
</evidence>
<dbReference type="Proteomes" id="UP001150924">
    <property type="component" value="Unassembled WGS sequence"/>
</dbReference>
<evidence type="ECO:0000313" key="3">
    <source>
        <dbReference type="Proteomes" id="UP001150924"/>
    </source>
</evidence>
<dbReference type="RefSeq" id="WP_267766929.1">
    <property type="nucleotide sequence ID" value="NZ_JAPNKE010000002.1"/>
</dbReference>
<dbReference type="EMBL" id="JAPNKE010000002">
    <property type="protein sequence ID" value="MCY1005283.1"/>
    <property type="molecule type" value="Genomic_DNA"/>
</dbReference>
<feature type="transmembrane region" description="Helical" evidence="1">
    <location>
        <begin position="28"/>
        <end position="46"/>
    </location>
</feature>
<reference evidence="2" key="1">
    <citation type="submission" date="2022-11" db="EMBL/GenBank/DDBJ databases">
        <title>Minimal conservation of predation-associated metabolite biosynthetic gene clusters underscores biosynthetic potential of Myxococcota including descriptions for ten novel species: Archangium lansinium sp. nov., Myxococcus landrumus sp. nov., Nannocystis bai.</title>
        <authorList>
            <person name="Ahearne A."/>
            <person name="Stevens C."/>
            <person name="Phillips K."/>
        </authorList>
    </citation>
    <scope>NUCLEOTIDE SEQUENCE</scope>
    <source>
        <strain evidence="2">Na p29</strain>
    </source>
</reference>
<evidence type="ECO:0000313" key="2">
    <source>
        <dbReference type="EMBL" id="MCY1005283.1"/>
    </source>
</evidence>
<gene>
    <name evidence="2" type="ORF">OV079_06790</name>
</gene>
<comment type="caution">
    <text evidence="2">The sequence shown here is derived from an EMBL/GenBank/DDBJ whole genome shotgun (WGS) entry which is preliminary data.</text>
</comment>
<organism evidence="2 3">
    <name type="scientific">Nannocystis pusilla</name>
    <dbReference type="NCBI Taxonomy" id="889268"/>
    <lineage>
        <taxon>Bacteria</taxon>
        <taxon>Pseudomonadati</taxon>
        <taxon>Myxococcota</taxon>
        <taxon>Polyangia</taxon>
        <taxon>Nannocystales</taxon>
        <taxon>Nannocystaceae</taxon>
        <taxon>Nannocystis</taxon>
    </lineage>
</organism>
<dbReference type="AlphaFoldDB" id="A0A9X3ETN8"/>
<sequence>MVVAALVSVALLLQPPAGLDRQGLGVIVSLLLVSSALFLTASIAAMRLKRKRVQCDPGGCALRF</sequence>
<accession>A0A9X3ETN8</accession>
<name>A0A9X3ETN8_9BACT</name>
<keyword evidence="1" id="KW-1133">Transmembrane helix</keyword>